<organism evidence="2 3">
    <name type="scientific">Rossellomorea vietnamensis</name>
    <dbReference type="NCBI Taxonomy" id="218284"/>
    <lineage>
        <taxon>Bacteria</taxon>
        <taxon>Bacillati</taxon>
        <taxon>Bacillota</taxon>
        <taxon>Bacilli</taxon>
        <taxon>Bacillales</taxon>
        <taxon>Bacillaceae</taxon>
        <taxon>Rossellomorea</taxon>
    </lineage>
</organism>
<name>A0A5D4M3T0_9BACI</name>
<evidence type="ECO:0000313" key="2">
    <source>
        <dbReference type="EMBL" id="TYR95710.1"/>
    </source>
</evidence>
<comment type="caution">
    <text evidence="2">The sequence shown here is derived from an EMBL/GenBank/DDBJ whole genome shotgun (WGS) entry which is preliminary data.</text>
</comment>
<gene>
    <name evidence="2" type="ORF">FZC84_21190</name>
</gene>
<dbReference type="EMBL" id="VTEG01000028">
    <property type="protein sequence ID" value="TYR95710.1"/>
    <property type="molecule type" value="Genomic_DNA"/>
</dbReference>
<accession>A0A5D4M3T0</accession>
<proteinExistence type="predicted"/>
<reference evidence="2 3" key="1">
    <citation type="submission" date="2019-08" db="EMBL/GenBank/DDBJ databases">
        <title>Bacillus genomes from the desert of Cuatro Cienegas, Coahuila.</title>
        <authorList>
            <person name="Olmedo-Alvarez G."/>
        </authorList>
    </citation>
    <scope>NUCLEOTIDE SEQUENCE [LARGE SCALE GENOMIC DNA]</scope>
    <source>
        <strain evidence="2 3">CH128b_4D</strain>
    </source>
</reference>
<feature type="domain" description="Putative regulatory protein FmdB zinc ribbon" evidence="1">
    <location>
        <begin position="3"/>
        <end position="41"/>
    </location>
</feature>
<evidence type="ECO:0000259" key="1">
    <source>
        <dbReference type="SMART" id="SM00834"/>
    </source>
</evidence>
<protein>
    <submittedName>
        <fullName evidence="2">Zinc ribbon domain-containing protein</fullName>
    </submittedName>
</protein>
<dbReference type="AlphaFoldDB" id="A0A5D4M3T0"/>
<sequence>MAPFYVYDCKQCGHSGEYLVKFGTEEVPCKECQEPAKKNFGKSLNTVSTGLPNGHIAIKKGLRTK</sequence>
<dbReference type="InterPro" id="IPR013429">
    <property type="entry name" value="Regulatory_FmdB_Zinc_ribbon"/>
</dbReference>
<evidence type="ECO:0000313" key="3">
    <source>
        <dbReference type="Proteomes" id="UP000325182"/>
    </source>
</evidence>
<dbReference type="Proteomes" id="UP000325182">
    <property type="component" value="Unassembled WGS sequence"/>
</dbReference>
<dbReference type="RefSeq" id="WP_148955181.1">
    <property type="nucleotide sequence ID" value="NZ_VTEG01000028.1"/>
</dbReference>
<dbReference type="SMART" id="SM00834">
    <property type="entry name" value="CxxC_CXXC_SSSS"/>
    <property type="match status" value="1"/>
</dbReference>